<gene>
    <name evidence="2" type="ORF">RFI_20766</name>
</gene>
<evidence type="ECO:0008006" key="4">
    <source>
        <dbReference type="Google" id="ProtNLM"/>
    </source>
</evidence>
<evidence type="ECO:0000313" key="3">
    <source>
        <dbReference type="Proteomes" id="UP000023152"/>
    </source>
</evidence>
<keyword evidence="1" id="KW-0812">Transmembrane</keyword>
<proteinExistence type="predicted"/>
<keyword evidence="1" id="KW-1133">Transmembrane helix</keyword>
<reference evidence="2 3" key="1">
    <citation type="journal article" date="2013" name="Curr. Biol.">
        <title>The Genome of the Foraminiferan Reticulomyxa filosa.</title>
        <authorList>
            <person name="Glockner G."/>
            <person name="Hulsmann N."/>
            <person name="Schleicher M."/>
            <person name="Noegel A.A."/>
            <person name="Eichinger L."/>
            <person name="Gallinger C."/>
            <person name="Pawlowski J."/>
            <person name="Sierra R."/>
            <person name="Euteneuer U."/>
            <person name="Pillet L."/>
            <person name="Moustafa A."/>
            <person name="Platzer M."/>
            <person name="Groth M."/>
            <person name="Szafranski K."/>
            <person name="Schliwa M."/>
        </authorList>
    </citation>
    <scope>NUCLEOTIDE SEQUENCE [LARGE SCALE GENOMIC DNA]</scope>
</reference>
<sequence>MNTILKKQQLIYRQYLQFSLNCCNIHNNNNNNKLFVQAFLYLIQIEKNVLLFFGGLEDNAKLKNTTASTYISLAAMTLVMQIKTKVKECLKEVTASEKQWIIEENERIGIAAMKKDIEKIFDGVDMKNLQAELMTLSLSFLRYIMIKYFKLFKVLQVYSHYAQTIQFSSDGTKVVSSFADATVCVSHASLKHKTTQQNIQLLYRVYSAKCKIILQKKFFVYKTNKNIVMIIDEMIIKKKVIHQFQIVFSNIFENKELEATLVSTNLYPYFFLCFGLFILLKIISRINNFYNKNIAIFILTMDIILNIKKR</sequence>
<protein>
    <recommendedName>
        <fullName evidence="4">Transmembrane protein</fullName>
    </recommendedName>
</protein>
<name>X6MSB6_RETFI</name>
<dbReference type="EMBL" id="ASPP01018091">
    <property type="protein sequence ID" value="ETO16571.1"/>
    <property type="molecule type" value="Genomic_DNA"/>
</dbReference>
<organism evidence="2 3">
    <name type="scientific">Reticulomyxa filosa</name>
    <dbReference type="NCBI Taxonomy" id="46433"/>
    <lineage>
        <taxon>Eukaryota</taxon>
        <taxon>Sar</taxon>
        <taxon>Rhizaria</taxon>
        <taxon>Retaria</taxon>
        <taxon>Foraminifera</taxon>
        <taxon>Monothalamids</taxon>
        <taxon>Reticulomyxidae</taxon>
        <taxon>Reticulomyxa</taxon>
    </lineage>
</organism>
<feature type="transmembrane region" description="Helical" evidence="1">
    <location>
        <begin position="266"/>
        <end position="283"/>
    </location>
</feature>
<dbReference type="AlphaFoldDB" id="X6MSB6"/>
<evidence type="ECO:0000313" key="2">
    <source>
        <dbReference type="EMBL" id="ETO16571.1"/>
    </source>
</evidence>
<accession>X6MSB6</accession>
<keyword evidence="3" id="KW-1185">Reference proteome</keyword>
<comment type="caution">
    <text evidence="2">The sequence shown here is derived from an EMBL/GenBank/DDBJ whole genome shotgun (WGS) entry which is preliminary data.</text>
</comment>
<evidence type="ECO:0000256" key="1">
    <source>
        <dbReference type="SAM" id="Phobius"/>
    </source>
</evidence>
<dbReference type="Proteomes" id="UP000023152">
    <property type="component" value="Unassembled WGS sequence"/>
</dbReference>
<keyword evidence="1" id="KW-0472">Membrane</keyword>